<name>A0A7T4EGW0_9CORY</name>
<feature type="region of interest" description="Disordered" evidence="1">
    <location>
        <begin position="1"/>
        <end position="32"/>
    </location>
</feature>
<accession>A0A7T4EGW0</accession>
<proteinExistence type="predicted"/>
<dbReference type="AlphaFoldDB" id="A0A7T4EGW0"/>
<dbReference type="EMBL" id="CP066007">
    <property type="protein sequence ID" value="QQB47048.1"/>
    <property type="molecule type" value="Genomic_DNA"/>
</dbReference>
<dbReference type="InterPro" id="IPR022566">
    <property type="entry name" value="DUF2613"/>
</dbReference>
<organism evidence="2 3">
    <name type="scientific">Corynebacterium glucuronolyticum</name>
    <dbReference type="NCBI Taxonomy" id="39791"/>
    <lineage>
        <taxon>Bacteria</taxon>
        <taxon>Bacillati</taxon>
        <taxon>Actinomycetota</taxon>
        <taxon>Actinomycetes</taxon>
        <taxon>Mycobacteriales</taxon>
        <taxon>Corynebacteriaceae</taxon>
        <taxon>Corynebacterium</taxon>
    </lineage>
</organism>
<evidence type="ECO:0000313" key="2">
    <source>
        <dbReference type="EMBL" id="QQB47048.1"/>
    </source>
</evidence>
<evidence type="ECO:0000256" key="1">
    <source>
        <dbReference type="SAM" id="MobiDB-lite"/>
    </source>
</evidence>
<sequence length="32" mass="3370">MVSLTSEDGSTVEHTVSTDDAVLGNPDYGSRE</sequence>
<reference evidence="2 3" key="1">
    <citation type="submission" date="2020-12" db="EMBL/GenBank/DDBJ databases">
        <title>FDA dAtabase for Regulatory Grade micrObial Sequences (FDA-ARGOS): Supporting development and validation of Infectious Disease Dx tests.</title>
        <authorList>
            <person name="Sproer C."/>
            <person name="Gronow S."/>
            <person name="Severitt S."/>
            <person name="Schroder I."/>
            <person name="Tallon L."/>
            <person name="Sadzewicz L."/>
            <person name="Zhao X."/>
            <person name="Boylan J."/>
            <person name="Ott S."/>
            <person name="Bowen H."/>
            <person name="Vavikolanu K."/>
            <person name="Mehta A."/>
            <person name="Aluvathingal J."/>
            <person name="Nadendla S."/>
            <person name="Lowell S."/>
            <person name="Myers T."/>
            <person name="Yan Y."/>
            <person name="Sichtig H."/>
        </authorList>
    </citation>
    <scope>NUCLEOTIDE SEQUENCE [LARGE SCALE GENOMIC DNA]</scope>
    <source>
        <strain evidence="2 3">FDAARGOS_1053</strain>
    </source>
</reference>
<feature type="compositionally biased region" description="Polar residues" evidence="1">
    <location>
        <begin position="1"/>
        <end position="15"/>
    </location>
</feature>
<dbReference type="Proteomes" id="UP000596145">
    <property type="component" value="Chromosome"/>
</dbReference>
<dbReference type="Pfam" id="PF11021">
    <property type="entry name" value="DUF2613"/>
    <property type="match status" value="1"/>
</dbReference>
<gene>
    <name evidence="2" type="ORF">I6I10_03830</name>
</gene>
<protein>
    <submittedName>
        <fullName evidence="2">DUF2613 domain-containing protein</fullName>
    </submittedName>
</protein>
<evidence type="ECO:0000313" key="3">
    <source>
        <dbReference type="Proteomes" id="UP000596145"/>
    </source>
</evidence>